<proteinExistence type="predicted"/>
<evidence type="ECO:0000313" key="1">
    <source>
        <dbReference type="EMBL" id="MDQ9169943.1"/>
    </source>
</evidence>
<protein>
    <submittedName>
        <fullName evidence="1">DUF3606 domain-containing protein</fullName>
    </submittedName>
</protein>
<organism evidence="1 2">
    <name type="scientific">Keguizhuia sedimenti</name>
    <dbReference type="NCBI Taxonomy" id="3064264"/>
    <lineage>
        <taxon>Bacteria</taxon>
        <taxon>Pseudomonadati</taxon>
        <taxon>Pseudomonadota</taxon>
        <taxon>Betaproteobacteria</taxon>
        <taxon>Burkholderiales</taxon>
        <taxon>Oxalobacteraceae</taxon>
        <taxon>Keguizhuia</taxon>
    </lineage>
</organism>
<reference evidence="1 2" key="1">
    <citation type="submission" date="2023-08" db="EMBL/GenBank/DDBJ databases">
        <title>Oxalobacteraceae gen .nov., isolated from river sludge outside the plant.</title>
        <authorList>
            <person name="Zhao S.Y."/>
        </authorList>
    </citation>
    <scope>NUCLEOTIDE SEQUENCE [LARGE SCALE GENOMIC DNA]</scope>
    <source>
        <strain evidence="1 2">R-40</strain>
    </source>
</reference>
<dbReference type="RefSeq" id="WP_338435865.1">
    <property type="nucleotide sequence ID" value="NZ_JAUYVH010000002.1"/>
</dbReference>
<dbReference type="EMBL" id="JAUYVH010000002">
    <property type="protein sequence ID" value="MDQ9169943.1"/>
    <property type="molecule type" value="Genomic_DNA"/>
</dbReference>
<evidence type="ECO:0000313" key="2">
    <source>
        <dbReference type="Proteomes" id="UP001225596"/>
    </source>
</evidence>
<gene>
    <name evidence="1" type="ORF">Q8A64_05905</name>
</gene>
<sequence>MSKEFEDMALDADTELDINDLSQLQYWMHEWDVSERDLRMAVANVGTEVSELRVALGR</sequence>
<dbReference type="Proteomes" id="UP001225596">
    <property type="component" value="Unassembled WGS sequence"/>
</dbReference>
<accession>A0ABU1BNR0</accession>
<keyword evidence="2" id="KW-1185">Reference proteome</keyword>
<dbReference type="InterPro" id="IPR022037">
    <property type="entry name" value="DUF3606"/>
</dbReference>
<comment type="caution">
    <text evidence="1">The sequence shown here is derived from an EMBL/GenBank/DDBJ whole genome shotgun (WGS) entry which is preliminary data.</text>
</comment>
<name>A0ABU1BNR0_9BURK</name>
<dbReference type="Pfam" id="PF12244">
    <property type="entry name" value="DUF3606"/>
    <property type="match status" value="1"/>
</dbReference>